<dbReference type="AlphaFoldDB" id="S3CNL3"/>
<feature type="transmembrane region" description="Helical" evidence="7">
    <location>
        <begin position="158"/>
        <end position="176"/>
    </location>
</feature>
<feature type="transmembrane region" description="Helical" evidence="7">
    <location>
        <begin position="332"/>
        <end position="349"/>
    </location>
</feature>
<evidence type="ECO:0000313" key="9">
    <source>
        <dbReference type="EMBL" id="EPE28102.1"/>
    </source>
</evidence>
<evidence type="ECO:0000256" key="4">
    <source>
        <dbReference type="ARBA" id="ARBA00022989"/>
    </source>
</evidence>
<evidence type="ECO:0000256" key="2">
    <source>
        <dbReference type="ARBA" id="ARBA00022448"/>
    </source>
</evidence>
<accession>S3CNL3</accession>
<gene>
    <name evidence="9" type="ORF">GLAREA_04893</name>
</gene>
<dbReference type="OrthoDB" id="2962993at2759"/>
<dbReference type="GeneID" id="19463948"/>
<dbReference type="PANTHER" id="PTHR43791:SF19">
    <property type="entry name" value="TRANSPORTER, PUTATIVE (AFU_ORTHOLOGUE AFUA_1G01812)-RELATED"/>
    <property type="match status" value="1"/>
</dbReference>
<evidence type="ECO:0000256" key="6">
    <source>
        <dbReference type="SAM" id="MobiDB-lite"/>
    </source>
</evidence>
<sequence length="505" mass="56380">MSQEDVKTDISRSSNEKAHPENLENPSLDIHGLPPDPDAHMSAEERAAIDRKLLWKLDLTLIPWLCILYLLSFLDRTNIGNAKIAGLQKDLSNMSTGQYNAVLSIFFVSYSVFEPLTNILLKRLRPSVFIPLIMVLWGICMTFMGFVHNWSGLMAARWFLGLAEAGLFPGINYYLSCWYKRSEFGIRASIFFSAAAVSGSFGGLLAAAINKMKGIGGKPGWAWIFILEGLLTVLFGIASIWMVHDFPDEATFLTPVDRARVIRRLKMDQQSSAEHEEFKMKYVWMAVKDYKMWLGMVIYMGCDMPLYAFSLFLPSIITQMGYTSTRAQLLSVPPYALAACGTIAVGYIADRTRQRGLCNIVVSFLGIAGFAMLLASDDPHVKYAGTFIGALGIYPCISNTISWVSNNIEGTYKRGVVLGFVIGWGNLNGIVSSNIYQKSPYVSGHSTVMAYMIVCLLGGSLVLRTMLARENKKRRAGERDAWVQGMTYQEAERLGDQRPDFFYTL</sequence>
<feature type="transmembrane region" description="Helical" evidence="7">
    <location>
        <begin position="221"/>
        <end position="243"/>
    </location>
</feature>
<reference evidence="9 10" key="1">
    <citation type="journal article" date="2013" name="BMC Genomics">
        <title>Genomics-driven discovery of the pneumocandin biosynthetic gene cluster in the fungus Glarea lozoyensis.</title>
        <authorList>
            <person name="Chen L."/>
            <person name="Yue Q."/>
            <person name="Zhang X."/>
            <person name="Xiang M."/>
            <person name="Wang C."/>
            <person name="Li S."/>
            <person name="Che Y."/>
            <person name="Ortiz-Lopez F.J."/>
            <person name="Bills G.F."/>
            <person name="Liu X."/>
            <person name="An Z."/>
        </authorList>
    </citation>
    <scope>NUCLEOTIDE SEQUENCE [LARGE SCALE GENOMIC DNA]</scope>
    <source>
        <strain evidence="10">ATCC 20868 / MF5171</strain>
    </source>
</reference>
<dbReference type="eggNOG" id="KOG2533">
    <property type="taxonomic scope" value="Eukaryota"/>
</dbReference>
<dbReference type="OMA" id="LWGICMT"/>
<keyword evidence="3 7" id="KW-0812">Transmembrane</keyword>
<protein>
    <submittedName>
        <fullName evidence="9">MFS general substrate transporter</fullName>
    </submittedName>
</protein>
<dbReference type="SUPFAM" id="SSF103473">
    <property type="entry name" value="MFS general substrate transporter"/>
    <property type="match status" value="1"/>
</dbReference>
<feature type="transmembrane region" description="Helical" evidence="7">
    <location>
        <begin position="188"/>
        <end position="209"/>
    </location>
</feature>
<evidence type="ECO:0000256" key="3">
    <source>
        <dbReference type="ARBA" id="ARBA00022692"/>
    </source>
</evidence>
<organism evidence="9 10">
    <name type="scientific">Glarea lozoyensis (strain ATCC 20868 / MF5171)</name>
    <dbReference type="NCBI Taxonomy" id="1116229"/>
    <lineage>
        <taxon>Eukaryota</taxon>
        <taxon>Fungi</taxon>
        <taxon>Dikarya</taxon>
        <taxon>Ascomycota</taxon>
        <taxon>Pezizomycotina</taxon>
        <taxon>Leotiomycetes</taxon>
        <taxon>Helotiales</taxon>
        <taxon>Helotiaceae</taxon>
        <taxon>Glarea</taxon>
    </lineage>
</organism>
<dbReference type="InterPro" id="IPR036259">
    <property type="entry name" value="MFS_trans_sf"/>
</dbReference>
<feature type="region of interest" description="Disordered" evidence="6">
    <location>
        <begin position="1"/>
        <end position="36"/>
    </location>
</feature>
<dbReference type="InterPro" id="IPR020846">
    <property type="entry name" value="MFS_dom"/>
</dbReference>
<dbReference type="EMBL" id="KE145369">
    <property type="protein sequence ID" value="EPE28102.1"/>
    <property type="molecule type" value="Genomic_DNA"/>
</dbReference>
<dbReference type="Pfam" id="PF07690">
    <property type="entry name" value="MFS_1"/>
    <property type="match status" value="1"/>
</dbReference>
<feature type="transmembrane region" description="Helical" evidence="7">
    <location>
        <begin position="101"/>
        <end position="121"/>
    </location>
</feature>
<dbReference type="Gene3D" id="1.20.1250.20">
    <property type="entry name" value="MFS general substrate transporter like domains"/>
    <property type="match status" value="2"/>
</dbReference>
<feature type="transmembrane region" description="Helical" evidence="7">
    <location>
        <begin position="128"/>
        <end position="146"/>
    </location>
</feature>
<keyword evidence="2" id="KW-0813">Transport</keyword>
<dbReference type="PANTHER" id="PTHR43791">
    <property type="entry name" value="PERMEASE-RELATED"/>
    <property type="match status" value="1"/>
</dbReference>
<keyword evidence="5 7" id="KW-0472">Membrane</keyword>
<feature type="transmembrane region" description="Helical" evidence="7">
    <location>
        <begin position="53"/>
        <end position="71"/>
    </location>
</feature>
<proteinExistence type="predicted"/>
<feature type="transmembrane region" description="Helical" evidence="7">
    <location>
        <begin position="356"/>
        <end position="375"/>
    </location>
</feature>
<evidence type="ECO:0000313" key="10">
    <source>
        <dbReference type="Proteomes" id="UP000016922"/>
    </source>
</evidence>
<feature type="transmembrane region" description="Helical" evidence="7">
    <location>
        <begin position="416"/>
        <end position="436"/>
    </location>
</feature>
<comment type="subcellular location">
    <subcellularLocation>
        <location evidence="1">Membrane</location>
        <topology evidence="1">Multi-pass membrane protein</topology>
    </subcellularLocation>
</comment>
<evidence type="ECO:0000256" key="1">
    <source>
        <dbReference type="ARBA" id="ARBA00004141"/>
    </source>
</evidence>
<feature type="transmembrane region" description="Helical" evidence="7">
    <location>
        <begin position="448"/>
        <end position="467"/>
    </location>
</feature>
<evidence type="ECO:0000256" key="5">
    <source>
        <dbReference type="ARBA" id="ARBA00023136"/>
    </source>
</evidence>
<dbReference type="FunFam" id="1.20.1250.20:FF:000034">
    <property type="entry name" value="MFS general substrate transporter"/>
    <property type="match status" value="1"/>
</dbReference>
<evidence type="ECO:0000256" key="7">
    <source>
        <dbReference type="SAM" id="Phobius"/>
    </source>
</evidence>
<feature type="transmembrane region" description="Helical" evidence="7">
    <location>
        <begin position="290"/>
        <end position="312"/>
    </location>
</feature>
<evidence type="ECO:0000259" key="8">
    <source>
        <dbReference type="PROSITE" id="PS50850"/>
    </source>
</evidence>
<keyword evidence="4 7" id="KW-1133">Transmembrane helix</keyword>
<feature type="compositionally biased region" description="Basic and acidic residues" evidence="6">
    <location>
        <begin position="1"/>
        <end position="22"/>
    </location>
</feature>
<dbReference type="RefSeq" id="XP_008085461.1">
    <property type="nucleotide sequence ID" value="XM_008087270.1"/>
</dbReference>
<dbReference type="PROSITE" id="PS50850">
    <property type="entry name" value="MFS"/>
    <property type="match status" value="1"/>
</dbReference>
<feature type="transmembrane region" description="Helical" evidence="7">
    <location>
        <begin position="381"/>
        <end position="404"/>
    </location>
</feature>
<dbReference type="GO" id="GO:0016020">
    <property type="term" value="C:membrane"/>
    <property type="evidence" value="ECO:0007669"/>
    <property type="project" value="UniProtKB-SubCell"/>
</dbReference>
<name>S3CNL3_GLAL2</name>
<dbReference type="HOGENOM" id="CLU_001265_0_1_1"/>
<dbReference type="InterPro" id="IPR011701">
    <property type="entry name" value="MFS"/>
</dbReference>
<dbReference type="GO" id="GO:0022857">
    <property type="term" value="F:transmembrane transporter activity"/>
    <property type="evidence" value="ECO:0007669"/>
    <property type="project" value="InterPro"/>
</dbReference>
<dbReference type="Proteomes" id="UP000016922">
    <property type="component" value="Unassembled WGS sequence"/>
</dbReference>
<feature type="domain" description="Major facilitator superfamily (MFS) profile" evidence="8">
    <location>
        <begin position="61"/>
        <end position="505"/>
    </location>
</feature>
<dbReference type="KEGG" id="glz:GLAREA_04893"/>
<keyword evidence="10" id="KW-1185">Reference proteome</keyword>
<dbReference type="FunFam" id="1.20.1250.20:FF:000068">
    <property type="entry name" value="MFS general substrate transporter"/>
    <property type="match status" value="1"/>
</dbReference>